<organism evidence="1 2">
    <name type="scientific">Haloarcula rubra</name>
    <dbReference type="NCBI Taxonomy" id="2487747"/>
    <lineage>
        <taxon>Archaea</taxon>
        <taxon>Methanobacteriati</taxon>
        <taxon>Methanobacteriota</taxon>
        <taxon>Stenosarchaea group</taxon>
        <taxon>Halobacteria</taxon>
        <taxon>Halobacteriales</taxon>
        <taxon>Haloarculaceae</taxon>
        <taxon>Haloarcula</taxon>
    </lineage>
</organism>
<comment type="caution">
    <text evidence="1">The sequence shown here is derived from an EMBL/GenBank/DDBJ whole genome shotgun (WGS) entry which is preliminary data.</text>
</comment>
<sequence length="283" mass="32298">MPSEDSGIGWTDSTWNPVHGCFKTSEGCANCYASVQSQRWDHTEHAWTVDNAEANVQLQRDHLDWPRNRDPKRIFVNSMSDLFLPEDLVPDDYLHDVFDVIEDCDQHVFQALTKHGAEHDNRMLVWDREATRWPDNLWMGVTVESAERTYRIEHLRNTAASTKWVSFEPLLGRVGIDADDLEGIDWVVIGGESGPDADRREMDHAWAREIRDAAKAQDIPVFFKQSSARYPERDRRLAEAGEDLNEAALLGADQTEYRELPELTPALRDARPDLAGQEVTVDA</sequence>
<dbReference type="RefSeq" id="WP_220620621.1">
    <property type="nucleotide sequence ID" value="NZ_RKLR01000019.1"/>
</dbReference>
<keyword evidence="2" id="KW-1185">Reference proteome</keyword>
<evidence type="ECO:0000313" key="2">
    <source>
        <dbReference type="Proteomes" id="UP001430377"/>
    </source>
</evidence>
<evidence type="ECO:0000313" key="1">
    <source>
        <dbReference type="EMBL" id="MBX0325760.1"/>
    </source>
</evidence>
<dbReference type="Pfam" id="PF07505">
    <property type="entry name" value="DUF5131"/>
    <property type="match status" value="1"/>
</dbReference>
<dbReference type="AlphaFoldDB" id="A0AAW4PYZ4"/>
<proteinExistence type="predicted"/>
<dbReference type="Proteomes" id="UP001430377">
    <property type="component" value="Unassembled WGS sequence"/>
</dbReference>
<dbReference type="EMBL" id="RKLR01000019">
    <property type="protein sequence ID" value="MBX0325760.1"/>
    <property type="molecule type" value="Genomic_DNA"/>
</dbReference>
<protein>
    <submittedName>
        <fullName evidence="1">Phage Gp37/Gp68 family protein</fullName>
    </submittedName>
</protein>
<accession>A0AAW4PYZ4</accession>
<reference evidence="1 2" key="1">
    <citation type="submission" date="2021-06" db="EMBL/GenBank/DDBJ databases">
        <title>Halomicroarcula sp. a new haloarchaeum isolated from saline soil.</title>
        <authorList>
            <person name="Duran-Viseras A."/>
            <person name="Sanchez-Porro C."/>
            <person name="Ventosa A."/>
        </authorList>
    </citation>
    <scope>NUCLEOTIDE SEQUENCE [LARGE SCALE GENOMIC DNA]</scope>
    <source>
        <strain evidence="1 2">F13</strain>
    </source>
</reference>
<gene>
    <name evidence="1" type="ORF">EGH21_22340</name>
</gene>
<name>A0AAW4PYZ4_9EURY</name>
<dbReference type="InterPro" id="IPR011101">
    <property type="entry name" value="DUF5131"/>
</dbReference>